<dbReference type="SUPFAM" id="SSF51905">
    <property type="entry name" value="FAD/NAD(P)-binding domain"/>
    <property type="match status" value="1"/>
</dbReference>
<comment type="similarity">
    <text evidence="2">Belongs to the GMC oxidoreductase family.</text>
</comment>
<evidence type="ECO:0000256" key="1">
    <source>
        <dbReference type="ARBA" id="ARBA00001974"/>
    </source>
</evidence>
<dbReference type="AlphaFoldDB" id="A0A9W7GGV6"/>
<proteinExistence type="inferred from homology"/>
<keyword evidence="4" id="KW-0274">FAD</keyword>
<dbReference type="Pfam" id="PF00732">
    <property type="entry name" value="GMC_oxred_N"/>
    <property type="match status" value="1"/>
</dbReference>
<evidence type="ECO:0000256" key="5">
    <source>
        <dbReference type="ARBA" id="ARBA00023002"/>
    </source>
</evidence>
<protein>
    <recommendedName>
        <fullName evidence="6">Glucose-methanol-choline oxidoreductase N-terminal domain-containing protein</fullName>
    </recommendedName>
</protein>
<dbReference type="InterPro" id="IPR051473">
    <property type="entry name" value="P2Ox-like"/>
</dbReference>
<name>A0A9W7GGV6_9STRA</name>
<dbReference type="Gene3D" id="3.30.410.40">
    <property type="match status" value="1"/>
</dbReference>
<reference evidence="8" key="1">
    <citation type="journal article" date="2023" name="Commun. Biol.">
        <title>Genome analysis of Parmales, the sister group of diatoms, reveals the evolutionary specialization of diatoms from phago-mixotrophs to photoautotrophs.</title>
        <authorList>
            <person name="Ban H."/>
            <person name="Sato S."/>
            <person name="Yoshikawa S."/>
            <person name="Yamada K."/>
            <person name="Nakamura Y."/>
            <person name="Ichinomiya M."/>
            <person name="Sato N."/>
            <person name="Blanc-Mathieu R."/>
            <person name="Endo H."/>
            <person name="Kuwata A."/>
            <person name="Ogata H."/>
        </authorList>
    </citation>
    <scope>NUCLEOTIDE SEQUENCE [LARGE SCALE GENOMIC DNA]</scope>
</reference>
<evidence type="ECO:0000313" key="8">
    <source>
        <dbReference type="Proteomes" id="UP001165065"/>
    </source>
</evidence>
<dbReference type="PANTHER" id="PTHR42784">
    <property type="entry name" value="PYRANOSE 2-OXIDASE"/>
    <property type="match status" value="1"/>
</dbReference>
<comment type="cofactor">
    <cofactor evidence="1">
        <name>FAD</name>
        <dbReference type="ChEBI" id="CHEBI:57692"/>
    </cofactor>
</comment>
<evidence type="ECO:0000259" key="6">
    <source>
        <dbReference type="Pfam" id="PF00732"/>
    </source>
</evidence>
<feature type="domain" description="Glucose-methanol-choline oxidoreductase N-terminal" evidence="6">
    <location>
        <begin position="216"/>
        <end position="280"/>
    </location>
</feature>
<comment type="caution">
    <text evidence="7">The sequence shown here is derived from an EMBL/GenBank/DDBJ whole genome shotgun (WGS) entry which is preliminary data.</text>
</comment>
<organism evidence="7 8">
    <name type="scientific">Triparma columacea</name>
    <dbReference type="NCBI Taxonomy" id="722753"/>
    <lineage>
        <taxon>Eukaryota</taxon>
        <taxon>Sar</taxon>
        <taxon>Stramenopiles</taxon>
        <taxon>Ochrophyta</taxon>
        <taxon>Bolidophyceae</taxon>
        <taxon>Parmales</taxon>
        <taxon>Triparmaceae</taxon>
        <taxon>Triparma</taxon>
    </lineage>
</organism>
<dbReference type="InterPro" id="IPR036188">
    <property type="entry name" value="FAD/NAD-bd_sf"/>
</dbReference>
<evidence type="ECO:0000313" key="7">
    <source>
        <dbReference type="EMBL" id="GMI45691.1"/>
    </source>
</evidence>
<evidence type="ECO:0000256" key="4">
    <source>
        <dbReference type="ARBA" id="ARBA00022827"/>
    </source>
</evidence>
<sequence>MYDVVCIGVGPGGGAYLAALQENINNTSSSVKQSPLKVLVISPTPPLSSFPSTPVPGVDHVYNWFQAAHYLHTPTNALCTFGPTSTLSGGALENLLDKPFSPIYRTLEFPIPDIGYDVREGLVRGGVNCCLWTRDRRKVLKKKDDRFEEEFEKRVGCKVGRVGGRDRKGGWKVTMREDGGRMGYYEEFMKIVRGEKKEKDEDEDGRKLDITWKEGKVNRIIWKNGVVGSAEGVALESGTVLKFGSNVELALCAGALSSPVILQRSGYNRPGCGNNMRDHLAVPRVFYCYGSSSDRPGSDGEGNGIRDFIETNGGHVILHDGHQGFEAAEVLAAMGARWGWEIPKGHLEGMIEEGGMWGAVVVAVWAVWRKGMDLVQGIVYWGLRFVLRAIVWGTPEFVKVWIGGRLVVVSVCLVRTTSEGRVWYDEEDGSVKVSQAYLQTPQELSDLWSAWERASERMAGALEITPWSTIDGPASLLSYSRFMGTTYYHYHGTLSAVVGEDGTLEGTTNVVVADASALECGVEAGTARSTAELGWKVGRMRGRRGGGGGKAKMS</sequence>
<dbReference type="GO" id="GO:0050660">
    <property type="term" value="F:flavin adenine dinucleotide binding"/>
    <property type="evidence" value="ECO:0007669"/>
    <property type="project" value="InterPro"/>
</dbReference>
<keyword evidence="3" id="KW-0285">Flavoprotein</keyword>
<dbReference type="Proteomes" id="UP001165065">
    <property type="component" value="Unassembled WGS sequence"/>
</dbReference>
<accession>A0A9W7GGV6</accession>
<dbReference type="OrthoDB" id="269227at2759"/>
<evidence type="ECO:0000256" key="2">
    <source>
        <dbReference type="ARBA" id="ARBA00010790"/>
    </source>
</evidence>
<dbReference type="Gene3D" id="3.50.50.60">
    <property type="entry name" value="FAD/NAD(P)-binding domain"/>
    <property type="match status" value="2"/>
</dbReference>
<dbReference type="InterPro" id="IPR000172">
    <property type="entry name" value="GMC_OxRdtase_N"/>
</dbReference>
<dbReference type="PANTHER" id="PTHR42784:SF1">
    <property type="entry name" value="PYRANOSE 2-OXIDASE"/>
    <property type="match status" value="1"/>
</dbReference>
<keyword evidence="5" id="KW-0560">Oxidoreductase</keyword>
<gene>
    <name evidence="7" type="ORF">TrCOL_g12956</name>
</gene>
<keyword evidence="8" id="KW-1185">Reference proteome</keyword>
<dbReference type="GO" id="GO:0016614">
    <property type="term" value="F:oxidoreductase activity, acting on CH-OH group of donors"/>
    <property type="evidence" value="ECO:0007669"/>
    <property type="project" value="InterPro"/>
</dbReference>
<dbReference type="EMBL" id="BRYA01000261">
    <property type="protein sequence ID" value="GMI45691.1"/>
    <property type="molecule type" value="Genomic_DNA"/>
</dbReference>
<evidence type="ECO:0000256" key="3">
    <source>
        <dbReference type="ARBA" id="ARBA00022630"/>
    </source>
</evidence>